<evidence type="ECO:0000313" key="3">
    <source>
        <dbReference type="Proteomes" id="UP000281498"/>
    </source>
</evidence>
<comment type="similarity">
    <text evidence="1">Belongs to the UPF0751 family.</text>
</comment>
<organism evidence="2 3">
    <name type="scientific">Salipaludibacillus neizhouensis</name>
    <dbReference type="NCBI Taxonomy" id="885475"/>
    <lineage>
        <taxon>Bacteria</taxon>
        <taxon>Bacillati</taxon>
        <taxon>Bacillota</taxon>
        <taxon>Bacilli</taxon>
        <taxon>Bacillales</taxon>
        <taxon>Bacillaceae</taxon>
    </lineage>
</organism>
<dbReference type="InterPro" id="IPR016772">
    <property type="entry name" value="UCP020408"/>
</dbReference>
<evidence type="ECO:0000256" key="1">
    <source>
        <dbReference type="ARBA" id="ARBA00007189"/>
    </source>
</evidence>
<keyword evidence="3" id="KW-1185">Reference proteome</keyword>
<accession>A0A3A9K1E0</accession>
<dbReference type="Proteomes" id="UP000281498">
    <property type="component" value="Unassembled WGS sequence"/>
</dbReference>
<proteinExistence type="inferred from homology"/>
<dbReference type="EMBL" id="PDOE01000008">
    <property type="protein sequence ID" value="RKL66179.1"/>
    <property type="molecule type" value="Genomic_DNA"/>
</dbReference>
<dbReference type="PIRSF" id="PIRSF020408">
    <property type="entry name" value="UCP020408"/>
    <property type="match status" value="1"/>
</dbReference>
<comment type="caution">
    <text evidence="2">The sequence shown here is derived from an EMBL/GenBank/DDBJ whole genome shotgun (WGS) entry which is preliminary data.</text>
</comment>
<sequence>MSSLLVIGGDKLGTIPVRLKDLGFQEIVHIDGRKVKMIKKEIPENVDLILILTDFINHNLAKKIKDKAAKKSVPICYAKRSWCAIYQSLSNCEHACAHCPMLKNS</sequence>
<name>A0A3A9K1E0_9BACI</name>
<gene>
    <name evidence="2" type="ORF">CR203_16615</name>
</gene>
<evidence type="ECO:0000313" key="2">
    <source>
        <dbReference type="EMBL" id="RKL66179.1"/>
    </source>
</evidence>
<protein>
    <submittedName>
        <fullName evidence="2">Dihydroorotate dehydrogenase</fullName>
    </submittedName>
</protein>
<reference evidence="2 3" key="1">
    <citation type="submission" date="2017-10" db="EMBL/GenBank/DDBJ databases">
        <title>Bacillus sp. nov., a halophilic bacterium isolated from a Keqin Lake.</title>
        <authorList>
            <person name="Wang H."/>
        </authorList>
    </citation>
    <scope>NUCLEOTIDE SEQUENCE [LARGE SCALE GENOMIC DNA]</scope>
    <source>
        <strain evidence="2 3">KCTC 13187</strain>
    </source>
</reference>
<dbReference type="AlphaFoldDB" id="A0A3A9K1E0"/>
<dbReference type="Pfam" id="PF10087">
    <property type="entry name" value="DUF2325"/>
    <property type="match status" value="1"/>
</dbReference>
<dbReference type="OrthoDB" id="5324142at2"/>
<dbReference type="RefSeq" id="WP_110937012.1">
    <property type="nucleotide sequence ID" value="NZ_KZ614146.1"/>
</dbReference>